<dbReference type="InterPro" id="IPR013099">
    <property type="entry name" value="K_chnl_dom"/>
</dbReference>
<evidence type="ECO:0000259" key="14">
    <source>
        <dbReference type="PROSITE" id="PS51201"/>
    </source>
</evidence>
<keyword evidence="4 13" id="KW-0812">Transmembrane</keyword>
<dbReference type="Pfam" id="PF07885">
    <property type="entry name" value="Ion_trans_2"/>
    <property type="match status" value="1"/>
</dbReference>
<keyword evidence="16" id="KW-1185">Reference proteome</keyword>
<feature type="transmembrane region" description="Helical" evidence="13">
    <location>
        <begin position="254"/>
        <end position="273"/>
    </location>
</feature>
<keyword evidence="9 13" id="KW-0472">Membrane</keyword>
<dbReference type="EMBL" id="JACTAM010000021">
    <property type="protein sequence ID" value="KAI2651614.1"/>
    <property type="molecule type" value="Genomic_DNA"/>
</dbReference>
<evidence type="ECO:0000256" key="11">
    <source>
        <dbReference type="ARBA" id="ARBA00034430"/>
    </source>
</evidence>
<feature type="transmembrane region" description="Helical" evidence="13">
    <location>
        <begin position="285"/>
        <end position="305"/>
    </location>
</feature>
<evidence type="ECO:0000256" key="1">
    <source>
        <dbReference type="ARBA" id="ARBA00004651"/>
    </source>
</evidence>
<evidence type="ECO:0000256" key="6">
    <source>
        <dbReference type="ARBA" id="ARBA00022958"/>
    </source>
</evidence>
<keyword evidence="2" id="KW-0813">Transport</keyword>
<evidence type="ECO:0000256" key="10">
    <source>
        <dbReference type="ARBA" id="ARBA00023303"/>
    </source>
</evidence>
<dbReference type="GO" id="GO:0034220">
    <property type="term" value="P:monoatomic ion transmembrane transport"/>
    <property type="evidence" value="ECO:0007669"/>
    <property type="project" value="UniProtKB-KW"/>
</dbReference>
<dbReference type="InterPro" id="IPR047871">
    <property type="entry name" value="K_chnl_Slo-like"/>
</dbReference>
<feature type="region of interest" description="Disordered" evidence="12">
    <location>
        <begin position="1102"/>
        <end position="1126"/>
    </location>
</feature>
<evidence type="ECO:0000256" key="4">
    <source>
        <dbReference type="ARBA" id="ARBA00022692"/>
    </source>
</evidence>
<feature type="transmembrane region" description="Helical" evidence="13">
    <location>
        <begin position="373"/>
        <end position="391"/>
    </location>
</feature>
<feature type="transmembrane region" description="Helical" evidence="13">
    <location>
        <begin position="403"/>
        <end position="421"/>
    </location>
</feature>
<dbReference type="PANTHER" id="PTHR10027:SF14">
    <property type="entry name" value="POTASSIUM CHANNEL SUBFAMILY T MEMBER 1"/>
    <property type="match status" value="1"/>
</dbReference>
<dbReference type="InterPro" id="IPR036291">
    <property type="entry name" value="NAD(P)-bd_dom_sf"/>
</dbReference>
<dbReference type="SUPFAM" id="SSF81324">
    <property type="entry name" value="Voltage-gated potassium channels"/>
    <property type="match status" value="1"/>
</dbReference>
<gene>
    <name evidence="15" type="ORF">H4Q32_019745</name>
</gene>
<dbReference type="SUPFAM" id="SSF51735">
    <property type="entry name" value="NAD(P)-binding Rossmann-fold domains"/>
    <property type="match status" value="1"/>
</dbReference>
<evidence type="ECO:0000256" key="8">
    <source>
        <dbReference type="ARBA" id="ARBA00023065"/>
    </source>
</evidence>
<keyword evidence="8" id="KW-0406">Ion transport</keyword>
<evidence type="ECO:0000256" key="3">
    <source>
        <dbReference type="ARBA" id="ARBA00022538"/>
    </source>
</evidence>
<feature type="compositionally biased region" description="Basic and acidic residues" evidence="12">
    <location>
        <begin position="1"/>
        <end position="10"/>
    </location>
</feature>
<evidence type="ECO:0000256" key="12">
    <source>
        <dbReference type="SAM" id="MobiDB-lite"/>
    </source>
</evidence>
<dbReference type="Proteomes" id="UP000830375">
    <property type="component" value="Unassembled WGS sequence"/>
</dbReference>
<keyword evidence="3" id="KW-0633">Potassium transport</keyword>
<evidence type="ECO:0000256" key="5">
    <source>
        <dbReference type="ARBA" id="ARBA00022826"/>
    </source>
</evidence>
<feature type="region of interest" description="Disordered" evidence="12">
    <location>
        <begin position="771"/>
        <end position="792"/>
    </location>
</feature>
<keyword evidence="6" id="KW-0630">Potassium</keyword>
<name>A0ABQ8LMN2_LABRO</name>
<proteinExistence type="predicted"/>
<dbReference type="Gene3D" id="3.40.50.720">
    <property type="entry name" value="NAD(P)-binding Rossmann-like Domain"/>
    <property type="match status" value="1"/>
</dbReference>
<dbReference type="Pfam" id="PF22614">
    <property type="entry name" value="Slo-like_RCK"/>
    <property type="match status" value="2"/>
</dbReference>
<feature type="compositionally biased region" description="Basic and acidic residues" evidence="12">
    <location>
        <begin position="1102"/>
        <end position="1111"/>
    </location>
</feature>
<dbReference type="PROSITE" id="PS51201">
    <property type="entry name" value="RCK_N"/>
    <property type="match status" value="1"/>
</dbReference>
<organism evidence="15 16">
    <name type="scientific">Labeo rohita</name>
    <name type="common">Indian major carp</name>
    <name type="synonym">Cyprinus rohita</name>
    <dbReference type="NCBI Taxonomy" id="84645"/>
    <lineage>
        <taxon>Eukaryota</taxon>
        <taxon>Metazoa</taxon>
        <taxon>Chordata</taxon>
        <taxon>Craniata</taxon>
        <taxon>Vertebrata</taxon>
        <taxon>Euteleostomi</taxon>
        <taxon>Actinopterygii</taxon>
        <taxon>Neopterygii</taxon>
        <taxon>Teleostei</taxon>
        <taxon>Ostariophysi</taxon>
        <taxon>Cypriniformes</taxon>
        <taxon>Cyprinidae</taxon>
        <taxon>Labeoninae</taxon>
        <taxon>Labeonini</taxon>
        <taxon>Labeo</taxon>
    </lineage>
</organism>
<keyword evidence="10 15" id="KW-0407">Ion channel</keyword>
<keyword evidence="5" id="KW-0631">Potassium channel</keyword>
<comment type="subcellular location">
    <subcellularLocation>
        <location evidence="1">Cell membrane</location>
        <topology evidence="1">Multi-pass membrane protein</topology>
    </subcellularLocation>
</comment>
<dbReference type="Pfam" id="PF03493">
    <property type="entry name" value="BK_channel_a"/>
    <property type="match status" value="1"/>
</dbReference>
<dbReference type="InterPro" id="IPR003148">
    <property type="entry name" value="RCK_N"/>
</dbReference>
<comment type="caution">
    <text evidence="15">The sequence shown here is derived from an EMBL/GenBank/DDBJ whole genome shotgun (WGS) entry which is preliminary data.</text>
</comment>
<keyword evidence="7 13" id="KW-1133">Transmembrane helix</keyword>
<evidence type="ECO:0000256" key="9">
    <source>
        <dbReference type="ARBA" id="ARBA00023136"/>
    </source>
</evidence>
<reference evidence="15 16" key="1">
    <citation type="submission" date="2022-01" db="EMBL/GenBank/DDBJ databases">
        <title>A high-quality chromosome-level genome assembly of rohu carp, Labeo rohita.</title>
        <authorList>
            <person name="Arick M.A. II"/>
            <person name="Hsu C.-Y."/>
            <person name="Magbanua Z."/>
            <person name="Pechanova O."/>
            <person name="Grover C."/>
            <person name="Miller E."/>
            <person name="Thrash A."/>
            <person name="Ezzel L."/>
            <person name="Alam S."/>
            <person name="Benzie J."/>
            <person name="Hamilton M."/>
            <person name="Karsi A."/>
            <person name="Lawrence M.L."/>
            <person name="Peterson D.G."/>
        </authorList>
    </citation>
    <scope>NUCLEOTIDE SEQUENCE [LARGE SCALE GENOMIC DNA]</scope>
    <source>
        <strain evidence="16">BAU-BD-2019</strain>
        <tissue evidence="15">Blood</tissue>
    </source>
</reference>
<feature type="region of interest" description="Disordered" evidence="12">
    <location>
        <begin position="1227"/>
        <end position="1249"/>
    </location>
</feature>
<dbReference type="PANTHER" id="PTHR10027">
    <property type="entry name" value="CALCIUM-ACTIVATED POTASSIUM CHANNEL ALPHA CHAIN"/>
    <property type="match status" value="1"/>
</dbReference>
<evidence type="ECO:0000256" key="2">
    <source>
        <dbReference type="ARBA" id="ARBA00022448"/>
    </source>
</evidence>
<evidence type="ECO:0000313" key="15">
    <source>
        <dbReference type="EMBL" id="KAI2651614.1"/>
    </source>
</evidence>
<sequence length="1249" mass="141660">MPDALAREEDTVPVTFPSARRSPDEQMSGACYTNHTFEYDDGSTRTARLRCGGRGVVLNVQDLEMTAGASVVPSLQTYFRFRDLLLGDQTFHDDRREREGGHCGKRHRRQRETKQNSGREAHACAPAIKSVWAGYFEPRRCRLCTSITILSAQISAHPRLESLWVFSVMEQKNAVPSWVNPALVNWRLDSFGSDAGQRVHVEFYVDENTFKERLKLFFIKNQRSSLRIRIFNFCLKLLTCRQLQQHHADQRDQLVIVASISFMEAMLLMYLSYKGNIWEQIFQVSFLLEMLNTVPFIITIFWPPLRNLFIPVFLNCWLAKCALESMIVSVNHSRMNPHQCLSSAVQKPDDMCVLQNDLHRAIQRTHSAMFNQVLILICTLLCLVFTGTCGIQHLERAGKKSLSLFNALYFCIVTFSTVGFGDVTPQIWPSQLLVVVMICVALVVLPLQFEELIYLWMERQKSGGNYSRHRAQTERHVVLCVSTLKIDLLMDFLNEFYAHPHTQDYYVVILCPCEVDVQVRRILQIPLWSQRVIYLQGSALKNQDLLRAKMDDAEACFILSSRNEADRMAADHQTILRAWAVKDFAPNCPLFVQILKPENKFHVKFADHVVCEEEFKYAMLALNCLCPATSTLITLLQSPEQWQRMYGRCSGNEVYHIRLGDSMFFREYNSKSFTYAAFHAHKKYGVCLIGVKREDNKSILLNPGPRHIMSASDTCYYINITKEENSAFIFRQEEDQGKGRGHCDILNSPSGLPVHSIIASMGTVAMDFQNTSPTESGVKLAPPPENEQGSRRPSIAPVLELADSASLLPCDLLSDQSEDEAGQSDEDVTANEFVKGYPPNSPYIGSSPTLCHLLPQKAHFCCLRLDQSCEHVSFEDAKAYGFKNKLIIVSAETAGNGLYNFIVPLRAYYRPRRELNPIVLLLDNLPDDHFLEAISCFPMVYYMGGTIDNLDSLLQCGVLYADNLVVVDKESTMSAEEDYMADAKTIVNVQTMFRAKDCYSLALSKLEKKERDKGSNLAFMFRLPFAAGRVFSISMLDTLLYQCFVKDYMIPIARLLLGLDTTPGSGCVYARLISGFAHTGDSSRSSARLIQGSVSIEGLNDTREKGEESKILTRSSSSSDQSEHPLLRKKSMHWTRRLSRRSVKRSDSSLSSIQQRLGMLRRSEREELTELVRNRMQHLGLHSAGYNELNDQQNSISYVLINPAPDTLLQLNDVVFLIRPDPLAHVPEAPPAQTRRCRSTTDAPELNKI</sequence>
<evidence type="ECO:0000313" key="16">
    <source>
        <dbReference type="Proteomes" id="UP000830375"/>
    </source>
</evidence>
<feature type="transmembrane region" description="Helical" evidence="13">
    <location>
        <begin position="427"/>
        <end position="449"/>
    </location>
</feature>
<feature type="region of interest" description="Disordered" evidence="12">
    <location>
        <begin position="1"/>
        <end position="28"/>
    </location>
</feature>
<evidence type="ECO:0000256" key="7">
    <source>
        <dbReference type="ARBA" id="ARBA00022989"/>
    </source>
</evidence>
<comment type="catalytic activity">
    <reaction evidence="11">
        <text>K(+)(in) = K(+)(out)</text>
        <dbReference type="Rhea" id="RHEA:29463"/>
        <dbReference type="ChEBI" id="CHEBI:29103"/>
    </reaction>
</comment>
<evidence type="ECO:0000256" key="13">
    <source>
        <dbReference type="SAM" id="Phobius"/>
    </source>
</evidence>
<feature type="domain" description="RCK N-terminal" evidence="14">
    <location>
        <begin position="474"/>
        <end position="610"/>
    </location>
</feature>
<protein>
    <submittedName>
        <fullName evidence="15">Potassium channel subfamily T member 1</fullName>
    </submittedName>
</protein>
<dbReference type="InterPro" id="IPR003929">
    <property type="entry name" value="K_chnl_BK_asu"/>
</dbReference>
<dbReference type="Gene3D" id="1.10.287.70">
    <property type="match status" value="1"/>
</dbReference>
<feature type="region of interest" description="Disordered" evidence="12">
    <location>
        <begin position="95"/>
        <end position="120"/>
    </location>
</feature>
<accession>A0ABQ8LMN2</accession>